<dbReference type="PROSITE" id="PS00297">
    <property type="entry name" value="HSP70_1"/>
    <property type="match status" value="1"/>
</dbReference>
<feature type="non-terminal residue" evidence="4">
    <location>
        <position position="79"/>
    </location>
</feature>
<dbReference type="AlphaFoldDB" id="A0A443RWH0"/>
<keyword evidence="4" id="KW-0346">Stress response</keyword>
<evidence type="ECO:0000256" key="2">
    <source>
        <dbReference type="ARBA" id="ARBA00022741"/>
    </source>
</evidence>
<evidence type="ECO:0000313" key="5">
    <source>
        <dbReference type="Proteomes" id="UP000288716"/>
    </source>
</evidence>
<keyword evidence="3" id="KW-0067">ATP-binding</keyword>
<organism evidence="4 5">
    <name type="scientific">Leptotrombidium deliense</name>
    <dbReference type="NCBI Taxonomy" id="299467"/>
    <lineage>
        <taxon>Eukaryota</taxon>
        <taxon>Metazoa</taxon>
        <taxon>Ecdysozoa</taxon>
        <taxon>Arthropoda</taxon>
        <taxon>Chelicerata</taxon>
        <taxon>Arachnida</taxon>
        <taxon>Acari</taxon>
        <taxon>Acariformes</taxon>
        <taxon>Trombidiformes</taxon>
        <taxon>Prostigmata</taxon>
        <taxon>Anystina</taxon>
        <taxon>Parasitengona</taxon>
        <taxon>Trombiculoidea</taxon>
        <taxon>Trombiculidae</taxon>
        <taxon>Leptotrombidium</taxon>
    </lineage>
</organism>
<dbReference type="EMBL" id="NCKV01023320">
    <property type="protein sequence ID" value="RWS19721.1"/>
    <property type="molecule type" value="Genomic_DNA"/>
</dbReference>
<name>A0A443RWH0_9ACAR</name>
<dbReference type="Pfam" id="PF00012">
    <property type="entry name" value="HSP70"/>
    <property type="match status" value="1"/>
</dbReference>
<dbReference type="InterPro" id="IPR013126">
    <property type="entry name" value="Hsp_70_fam"/>
</dbReference>
<evidence type="ECO:0000256" key="3">
    <source>
        <dbReference type="ARBA" id="ARBA00022840"/>
    </source>
</evidence>
<proteinExistence type="inferred from homology"/>
<dbReference type="GO" id="GO:0005524">
    <property type="term" value="F:ATP binding"/>
    <property type="evidence" value="ECO:0007669"/>
    <property type="project" value="UniProtKB-KW"/>
</dbReference>
<dbReference type="Gene3D" id="3.30.420.40">
    <property type="match status" value="1"/>
</dbReference>
<comment type="similarity">
    <text evidence="1">Belongs to the heat shock protein 70 family.</text>
</comment>
<dbReference type="Proteomes" id="UP000288716">
    <property type="component" value="Unassembled WGS sequence"/>
</dbReference>
<dbReference type="InterPro" id="IPR043129">
    <property type="entry name" value="ATPase_NBD"/>
</dbReference>
<keyword evidence="2" id="KW-0547">Nucleotide-binding</keyword>
<dbReference type="GO" id="GO:0140662">
    <property type="term" value="F:ATP-dependent protein folding chaperone"/>
    <property type="evidence" value="ECO:0007669"/>
    <property type="project" value="InterPro"/>
</dbReference>
<dbReference type="InterPro" id="IPR018181">
    <property type="entry name" value="Heat_shock_70_CS"/>
</dbReference>
<protein>
    <submittedName>
        <fullName evidence="4">Heat shock 70 kDa protein cognate 1-like protein</fullName>
    </submittedName>
</protein>
<dbReference type="STRING" id="299467.A0A443RWH0"/>
<keyword evidence="5" id="KW-1185">Reference proteome</keyword>
<evidence type="ECO:0000256" key="1">
    <source>
        <dbReference type="ARBA" id="ARBA00007381"/>
    </source>
</evidence>
<dbReference type="OrthoDB" id="6511113at2759"/>
<sequence>MSTVIGIDLGTTCSCVSVFKKGKLEVFENDHGLRTTPSYVAFSEFDCIIGNEAKIHTTVDPVNTVYDAKRLIGRKFTEK</sequence>
<dbReference type="FunFam" id="3.30.420.40:FF:000028">
    <property type="entry name" value="heat shock 70 kDa protein-like"/>
    <property type="match status" value="1"/>
</dbReference>
<comment type="caution">
    <text evidence="4">The sequence shown here is derived from an EMBL/GenBank/DDBJ whole genome shotgun (WGS) entry which is preliminary data.</text>
</comment>
<dbReference type="VEuPathDB" id="VectorBase:LDEU012319"/>
<reference evidence="4 5" key="1">
    <citation type="journal article" date="2018" name="Gigascience">
        <title>Genomes of trombidid mites reveal novel predicted allergens and laterally-transferred genes associated with secondary metabolism.</title>
        <authorList>
            <person name="Dong X."/>
            <person name="Chaisiri K."/>
            <person name="Xia D."/>
            <person name="Armstrong S.D."/>
            <person name="Fang Y."/>
            <person name="Donnelly M.J."/>
            <person name="Kadowaki T."/>
            <person name="McGarry J.W."/>
            <person name="Darby A.C."/>
            <person name="Makepeace B.L."/>
        </authorList>
    </citation>
    <scope>NUCLEOTIDE SEQUENCE [LARGE SCALE GENOMIC DNA]</scope>
    <source>
        <strain evidence="4">UoL-UT</strain>
    </source>
</reference>
<evidence type="ECO:0000313" key="4">
    <source>
        <dbReference type="EMBL" id="RWS19721.1"/>
    </source>
</evidence>
<dbReference type="PANTHER" id="PTHR19375">
    <property type="entry name" value="HEAT SHOCK PROTEIN 70KDA"/>
    <property type="match status" value="1"/>
</dbReference>
<gene>
    <name evidence="4" type="ORF">B4U80_05060</name>
</gene>
<accession>A0A443RWH0</accession>
<dbReference type="SUPFAM" id="SSF53067">
    <property type="entry name" value="Actin-like ATPase domain"/>
    <property type="match status" value="1"/>
</dbReference>
<dbReference type="PRINTS" id="PR00301">
    <property type="entry name" value="HEATSHOCK70"/>
</dbReference>